<organism evidence="2 3">
    <name type="scientific">Mariniflexile aquimaris</name>
    <dbReference type="NCBI Taxonomy" id="881009"/>
    <lineage>
        <taxon>Bacteria</taxon>
        <taxon>Pseudomonadati</taxon>
        <taxon>Bacteroidota</taxon>
        <taxon>Flavobacteriia</taxon>
        <taxon>Flavobacteriales</taxon>
        <taxon>Flavobacteriaceae</taxon>
        <taxon>Mariniflexile</taxon>
    </lineage>
</organism>
<evidence type="ECO:0000256" key="1">
    <source>
        <dbReference type="SAM" id="Phobius"/>
    </source>
</evidence>
<proteinExistence type="predicted"/>
<dbReference type="Proteomes" id="UP001597011">
    <property type="component" value="Unassembled WGS sequence"/>
</dbReference>
<keyword evidence="3" id="KW-1185">Reference proteome</keyword>
<keyword evidence="1" id="KW-0812">Transmembrane</keyword>
<reference evidence="3" key="1">
    <citation type="journal article" date="2019" name="Int. J. Syst. Evol. Microbiol.">
        <title>The Global Catalogue of Microorganisms (GCM) 10K type strain sequencing project: providing services to taxonomists for standard genome sequencing and annotation.</title>
        <authorList>
            <consortium name="The Broad Institute Genomics Platform"/>
            <consortium name="The Broad Institute Genome Sequencing Center for Infectious Disease"/>
            <person name="Wu L."/>
            <person name="Ma J."/>
        </authorList>
    </citation>
    <scope>NUCLEOTIDE SEQUENCE [LARGE SCALE GENOMIC DNA]</scope>
    <source>
        <strain evidence="3">CCUG 60529</strain>
    </source>
</reference>
<feature type="transmembrane region" description="Helical" evidence="1">
    <location>
        <begin position="48"/>
        <end position="66"/>
    </location>
</feature>
<keyword evidence="1" id="KW-0472">Membrane</keyword>
<evidence type="ECO:0000313" key="3">
    <source>
        <dbReference type="Proteomes" id="UP001597011"/>
    </source>
</evidence>
<accession>A0ABW3BWH6</accession>
<name>A0ABW3BWH6_9FLAO</name>
<comment type="caution">
    <text evidence="2">The sequence shown here is derived from an EMBL/GenBank/DDBJ whole genome shotgun (WGS) entry which is preliminary data.</text>
</comment>
<gene>
    <name evidence="2" type="ORF">ACFQ0I_15880</name>
</gene>
<dbReference type="EMBL" id="JBHTIB010000025">
    <property type="protein sequence ID" value="MFD0837259.1"/>
    <property type="molecule type" value="Genomic_DNA"/>
</dbReference>
<dbReference type="RefSeq" id="WP_379943943.1">
    <property type="nucleotide sequence ID" value="NZ_JBHTIB010000025.1"/>
</dbReference>
<sequence>MKKAYFNLTFLILIIVLFSLFVYSGIEITDSKTETMEWKGARFIMTDLTKVIGILLILTLPTYGFLKKKYYSTNYKS</sequence>
<protein>
    <submittedName>
        <fullName evidence="2">Uncharacterized protein</fullName>
    </submittedName>
</protein>
<keyword evidence="1" id="KW-1133">Transmembrane helix</keyword>
<evidence type="ECO:0000313" key="2">
    <source>
        <dbReference type="EMBL" id="MFD0837259.1"/>
    </source>
</evidence>